<dbReference type="EnsemblMetazoa" id="OVOC9891.1">
    <property type="protein sequence ID" value="OVOC9891.1"/>
    <property type="gene ID" value="WBGene00246700"/>
</dbReference>
<dbReference type="Proteomes" id="UP000024404">
    <property type="component" value="Unassembled WGS sequence"/>
</dbReference>
<name>A0A8R1U2T9_ONCVO</name>
<dbReference type="PANTHER" id="PTHR35573">
    <property type="entry name" value="PROTEIN CBG22129"/>
    <property type="match status" value="1"/>
</dbReference>
<reference evidence="2" key="2">
    <citation type="submission" date="2022-06" db="UniProtKB">
        <authorList>
            <consortium name="EnsemblMetazoa"/>
        </authorList>
    </citation>
    <scope>IDENTIFICATION</scope>
</reference>
<reference evidence="3" key="1">
    <citation type="submission" date="2013-10" db="EMBL/GenBank/DDBJ databases">
        <title>Genome sequencing of Onchocerca volvulus.</title>
        <authorList>
            <person name="Cotton J."/>
            <person name="Tsai J."/>
            <person name="Stanley E."/>
            <person name="Tracey A."/>
            <person name="Holroyd N."/>
            <person name="Lustigman S."/>
            <person name="Berriman M."/>
        </authorList>
    </citation>
    <scope>NUCLEOTIDE SEQUENCE</scope>
</reference>
<feature type="signal peptide" evidence="1">
    <location>
        <begin position="1"/>
        <end position="18"/>
    </location>
</feature>
<protein>
    <recommendedName>
        <fullName evidence="4">MD-2-related lipid-recognition domain-containing protein</fullName>
    </recommendedName>
</protein>
<organism evidence="2 3">
    <name type="scientific">Onchocerca volvulus</name>
    <dbReference type="NCBI Taxonomy" id="6282"/>
    <lineage>
        <taxon>Eukaryota</taxon>
        <taxon>Metazoa</taxon>
        <taxon>Ecdysozoa</taxon>
        <taxon>Nematoda</taxon>
        <taxon>Chromadorea</taxon>
        <taxon>Rhabditida</taxon>
        <taxon>Spirurina</taxon>
        <taxon>Spiruromorpha</taxon>
        <taxon>Filarioidea</taxon>
        <taxon>Onchocercidae</taxon>
        <taxon>Onchocerca</taxon>
    </lineage>
</organism>
<feature type="chain" id="PRO_5035946906" description="MD-2-related lipid-recognition domain-containing protein" evidence="1">
    <location>
        <begin position="19"/>
        <end position="176"/>
    </location>
</feature>
<evidence type="ECO:0008006" key="4">
    <source>
        <dbReference type="Google" id="ProtNLM"/>
    </source>
</evidence>
<evidence type="ECO:0000313" key="2">
    <source>
        <dbReference type="EnsemblMetazoa" id="OVOC9891.1"/>
    </source>
</evidence>
<keyword evidence="3" id="KW-1185">Reference proteome</keyword>
<dbReference type="PANTHER" id="PTHR35573:SF3">
    <property type="entry name" value="ML DOMAIN-CONTAINING PROTEIN"/>
    <property type="match status" value="1"/>
</dbReference>
<evidence type="ECO:0000313" key="3">
    <source>
        <dbReference type="Proteomes" id="UP000024404"/>
    </source>
</evidence>
<sequence length="176" mass="20334">MLVSLITIISMLQYAVIAQFPNGTDTKIHFFTCNPDAINVSSIVLLDRNDLPMYPIKLSELATIKLKSYNNGDMIKKNKVNVEIFEYKEENGIWKWKNIIPEPFRFLLHNIDGCKMANNCPLTRGDLDLILPLDLYKYAILFSFIDKTSAHQFIIKMFNAENHQEVACETIQFKLI</sequence>
<keyword evidence="1" id="KW-0732">Signal</keyword>
<dbReference type="AlphaFoldDB" id="A0A8R1U2T9"/>
<evidence type="ECO:0000256" key="1">
    <source>
        <dbReference type="SAM" id="SignalP"/>
    </source>
</evidence>
<accession>A0A8R1U2T9</accession>
<proteinExistence type="predicted"/>
<dbReference type="EMBL" id="CMVM020000304">
    <property type="status" value="NOT_ANNOTATED_CDS"/>
    <property type="molecule type" value="Genomic_DNA"/>
</dbReference>
<dbReference type="OMA" id="DDNHVNV"/>